<keyword evidence="2" id="KW-0472">Membrane</keyword>
<dbReference type="Proteomes" id="UP000731907">
    <property type="component" value="Unassembled WGS sequence"/>
</dbReference>
<dbReference type="InterPro" id="IPR007450">
    <property type="entry name" value="BamE_dom"/>
</dbReference>
<reference evidence="4 5" key="1">
    <citation type="submission" date="2021-06" db="EMBL/GenBank/DDBJ databases">
        <title>Rhodobacteraceae bacterium strain HSP-20.</title>
        <authorList>
            <person name="Chen W.-M."/>
        </authorList>
    </citation>
    <scope>NUCLEOTIDE SEQUENCE [LARGE SCALE GENOMIC DNA]</scope>
    <source>
        <strain evidence="4 5">HSP-20</strain>
    </source>
</reference>
<feature type="domain" description="Outer membrane protein assembly factor BamE" evidence="3">
    <location>
        <begin position="40"/>
        <end position="115"/>
    </location>
</feature>
<evidence type="ECO:0000256" key="2">
    <source>
        <dbReference type="ARBA" id="ARBA00023136"/>
    </source>
</evidence>
<comment type="caution">
    <text evidence="4">The sequence shown here is derived from an EMBL/GenBank/DDBJ whole genome shotgun (WGS) entry which is preliminary data.</text>
</comment>
<dbReference type="Gene3D" id="3.30.1450.10">
    <property type="match status" value="1"/>
</dbReference>
<accession>A0ABS6J3J8</accession>
<dbReference type="InterPro" id="IPR037873">
    <property type="entry name" value="BamE-like"/>
</dbReference>
<dbReference type="Pfam" id="PF04355">
    <property type="entry name" value="BamE"/>
    <property type="match status" value="1"/>
</dbReference>
<evidence type="ECO:0000256" key="1">
    <source>
        <dbReference type="ARBA" id="ARBA00022729"/>
    </source>
</evidence>
<sequence length="161" mass="17264">MAFHGKSATGAVVMRGLRFGLAGAVLLALAACSTVYRNHGYVPTDDELAAVEVGVDTRETVTEKVGRPTASGLLNDEGWYYVQSRWANRGAFEPREVDRQVVAITFAESGTVANVERFGLERGKVVPLSRRVTETNVKGLGLIRQLLGSFGRIAPGVITGD</sequence>
<evidence type="ECO:0000313" key="4">
    <source>
        <dbReference type="EMBL" id="MBU9698336.1"/>
    </source>
</evidence>
<proteinExistence type="predicted"/>
<name>A0ABS6J3J8_9RHOB</name>
<dbReference type="EMBL" id="JAAATX020000007">
    <property type="protein sequence ID" value="MBU9698336.1"/>
    <property type="molecule type" value="Genomic_DNA"/>
</dbReference>
<gene>
    <name evidence="4" type="ORF">GU927_010820</name>
</gene>
<keyword evidence="5" id="KW-1185">Reference proteome</keyword>
<dbReference type="PROSITE" id="PS51257">
    <property type="entry name" value="PROKAR_LIPOPROTEIN"/>
    <property type="match status" value="1"/>
</dbReference>
<keyword evidence="1" id="KW-0732">Signal</keyword>
<evidence type="ECO:0000259" key="3">
    <source>
        <dbReference type="Pfam" id="PF04355"/>
    </source>
</evidence>
<evidence type="ECO:0000313" key="5">
    <source>
        <dbReference type="Proteomes" id="UP000731907"/>
    </source>
</evidence>
<protein>
    <submittedName>
        <fullName evidence="4">Outer membrane protein assembly factor BamE</fullName>
    </submittedName>
</protein>
<organism evidence="4 5">
    <name type="scientific">Paragemmobacter amnigenus</name>
    <dbReference type="NCBI Taxonomy" id="2852097"/>
    <lineage>
        <taxon>Bacteria</taxon>
        <taxon>Pseudomonadati</taxon>
        <taxon>Pseudomonadota</taxon>
        <taxon>Alphaproteobacteria</taxon>
        <taxon>Rhodobacterales</taxon>
        <taxon>Paracoccaceae</taxon>
        <taxon>Paragemmobacter</taxon>
    </lineage>
</organism>